<evidence type="ECO:0000259" key="5">
    <source>
        <dbReference type="PROSITE" id="PS51462"/>
    </source>
</evidence>
<dbReference type="InterPro" id="IPR015797">
    <property type="entry name" value="NUDIX_hydrolase-like_dom_sf"/>
</dbReference>
<organism evidence="6 7">
    <name type="scientific">Micromonospora eburnea</name>
    <dbReference type="NCBI Taxonomy" id="227316"/>
    <lineage>
        <taxon>Bacteria</taxon>
        <taxon>Bacillati</taxon>
        <taxon>Actinomycetota</taxon>
        <taxon>Actinomycetes</taxon>
        <taxon>Micromonosporales</taxon>
        <taxon>Micromonosporaceae</taxon>
        <taxon>Micromonospora</taxon>
    </lineage>
</organism>
<evidence type="ECO:0000256" key="2">
    <source>
        <dbReference type="ARBA" id="ARBA00005582"/>
    </source>
</evidence>
<gene>
    <name evidence="6" type="ORF">GA0070604_0560</name>
</gene>
<comment type="cofactor">
    <cofactor evidence="1">
        <name>Mg(2+)</name>
        <dbReference type="ChEBI" id="CHEBI:18420"/>
    </cofactor>
</comment>
<evidence type="ECO:0000256" key="3">
    <source>
        <dbReference type="ARBA" id="ARBA00022801"/>
    </source>
</evidence>
<dbReference type="InterPro" id="IPR020476">
    <property type="entry name" value="Nudix_hydrolase"/>
</dbReference>
<evidence type="ECO:0000313" key="7">
    <source>
        <dbReference type="Proteomes" id="UP000199696"/>
    </source>
</evidence>
<evidence type="ECO:0000256" key="1">
    <source>
        <dbReference type="ARBA" id="ARBA00001946"/>
    </source>
</evidence>
<dbReference type="OrthoDB" id="9804442at2"/>
<dbReference type="InterPro" id="IPR000086">
    <property type="entry name" value="NUDIX_hydrolase_dom"/>
</dbReference>
<dbReference type="AlphaFoldDB" id="A0A1C6TSI5"/>
<keyword evidence="3 4" id="KW-0378">Hydrolase</keyword>
<dbReference type="Proteomes" id="UP000199696">
    <property type="component" value="Unassembled WGS sequence"/>
</dbReference>
<dbReference type="PRINTS" id="PR00502">
    <property type="entry name" value="NUDIXFAMILY"/>
</dbReference>
<dbReference type="PROSITE" id="PS51462">
    <property type="entry name" value="NUDIX"/>
    <property type="match status" value="1"/>
</dbReference>
<dbReference type="EMBL" id="FMHY01000002">
    <property type="protein sequence ID" value="SCL44717.1"/>
    <property type="molecule type" value="Genomic_DNA"/>
</dbReference>
<evidence type="ECO:0000256" key="4">
    <source>
        <dbReference type="RuleBase" id="RU003476"/>
    </source>
</evidence>
<dbReference type="InterPro" id="IPR020084">
    <property type="entry name" value="NUDIX_hydrolase_CS"/>
</dbReference>
<feature type="domain" description="Nudix hydrolase" evidence="5">
    <location>
        <begin position="17"/>
        <end position="146"/>
    </location>
</feature>
<dbReference type="STRING" id="227316.GA0070604_0560"/>
<proteinExistence type="inferred from homology"/>
<dbReference type="SUPFAM" id="SSF55811">
    <property type="entry name" value="Nudix"/>
    <property type="match status" value="1"/>
</dbReference>
<dbReference type="RefSeq" id="WP_091113644.1">
    <property type="nucleotide sequence ID" value="NZ_FMHY01000002.1"/>
</dbReference>
<dbReference type="GO" id="GO:0016787">
    <property type="term" value="F:hydrolase activity"/>
    <property type="evidence" value="ECO:0007669"/>
    <property type="project" value="UniProtKB-KW"/>
</dbReference>
<dbReference type="PANTHER" id="PTHR43046:SF14">
    <property type="entry name" value="MUTT_NUDIX FAMILY PROTEIN"/>
    <property type="match status" value="1"/>
</dbReference>
<name>A0A1C6TSI5_9ACTN</name>
<comment type="similarity">
    <text evidence="2 4">Belongs to the Nudix hydrolase family.</text>
</comment>
<dbReference type="PANTHER" id="PTHR43046">
    <property type="entry name" value="GDP-MANNOSE MANNOSYL HYDROLASE"/>
    <property type="match status" value="1"/>
</dbReference>
<accession>A0A1C6TSI5</accession>
<reference evidence="7" key="1">
    <citation type="submission" date="2016-06" db="EMBL/GenBank/DDBJ databases">
        <authorList>
            <person name="Varghese N."/>
            <person name="Submissions Spin"/>
        </authorList>
    </citation>
    <scope>NUCLEOTIDE SEQUENCE [LARGE SCALE GENOMIC DNA]</scope>
    <source>
        <strain evidence="7">DSM 44814</strain>
    </source>
</reference>
<protein>
    <submittedName>
        <fullName evidence="6">8-oxo-dGTP diphosphatase</fullName>
    </submittedName>
</protein>
<dbReference type="PROSITE" id="PS00893">
    <property type="entry name" value="NUDIX_BOX"/>
    <property type="match status" value="1"/>
</dbReference>
<evidence type="ECO:0000313" key="6">
    <source>
        <dbReference type="EMBL" id="SCL44717.1"/>
    </source>
</evidence>
<dbReference type="Pfam" id="PF00293">
    <property type="entry name" value="NUDIX"/>
    <property type="match status" value="1"/>
</dbReference>
<sequence length="167" mass="17949">MPATKPTNPAPAPVAGPGVQVVAALLRRDDHIVLVQEQRDGQEIWSIPGGGVERGELLTEALIREVQEETGLRLATVGPLAYLVNTTTERYPSTVVLTFDCTDWDGNIAVHDPDGKVIGAVLLPLDEAKKILATSTAARPEIEPVLAYLDGASTSRVWSYRDDQPAD</sequence>
<dbReference type="Gene3D" id="3.90.79.10">
    <property type="entry name" value="Nucleoside Triphosphate Pyrophosphohydrolase"/>
    <property type="match status" value="1"/>
</dbReference>
<keyword evidence="7" id="KW-1185">Reference proteome</keyword>